<sequence>MGQNHEFFELKDKILYLKGKWVVENTKGIQKKISDFVGFERVDISLVDEIDTFGGLLILQNFDKSKLSGKNEKVESVLELVLNNLAKIPKVKKKSLLLRFSNYLEKKLKDYLFFLNFIGKSTIDFISKISDFEFRTFIKDIQNMGVGAIGIVGVLSFLIGLVIAYQSAAQLRQFGANIFIVDLVSISIVRELGPLIVAIIVSGRSASSYTATLGLMKVQEEVDTLDTMGVSPYTLLVLPRILSLFIVMPLLIVFADIIGIFGGMIISNLILGVNYAEFLDRASRVVTIKSFLSGIVKGPVFGIVIALIGTSEGFKVEQKAESIGTHVTASVVKSIFSVIVIDAIFSVIYRWLKI</sequence>
<evidence type="ECO:0000313" key="3">
    <source>
        <dbReference type="Proteomes" id="UP000199411"/>
    </source>
</evidence>
<feature type="transmembrane region" description="Helical" evidence="1">
    <location>
        <begin position="177"/>
        <end position="201"/>
    </location>
</feature>
<evidence type="ECO:0000313" key="2">
    <source>
        <dbReference type="EMBL" id="SDC08813.1"/>
    </source>
</evidence>
<keyword evidence="1" id="KW-1133">Transmembrane helix</keyword>
<dbReference type="InterPro" id="IPR030802">
    <property type="entry name" value="Permease_MalE"/>
</dbReference>
<name>A0A1G6IQW3_9BACT</name>
<feature type="transmembrane region" description="Helical" evidence="1">
    <location>
        <begin position="331"/>
        <end position="352"/>
    </location>
</feature>
<dbReference type="PANTHER" id="PTHR30188">
    <property type="entry name" value="ABC TRANSPORTER PERMEASE PROTEIN-RELATED"/>
    <property type="match status" value="1"/>
</dbReference>
<dbReference type="AlphaFoldDB" id="A0A1G6IQW3"/>
<dbReference type="PANTHER" id="PTHR30188:SF3">
    <property type="entry name" value="ABC TRANSPORTER PERMEASE"/>
    <property type="match status" value="1"/>
</dbReference>
<organism evidence="2 3">
    <name type="scientific">Desulfurella multipotens</name>
    <dbReference type="NCBI Taxonomy" id="79269"/>
    <lineage>
        <taxon>Bacteria</taxon>
        <taxon>Pseudomonadati</taxon>
        <taxon>Campylobacterota</taxon>
        <taxon>Desulfurellia</taxon>
        <taxon>Desulfurellales</taxon>
        <taxon>Desulfurellaceae</taxon>
        <taxon>Desulfurella</taxon>
    </lineage>
</organism>
<dbReference type="RefSeq" id="WP_025392715.1">
    <property type="nucleotide sequence ID" value="NZ_FMYU01000002.1"/>
</dbReference>
<gene>
    <name evidence="2" type="ORF">SAMN05660835_00290</name>
</gene>
<dbReference type="Proteomes" id="UP000199411">
    <property type="component" value="Unassembled WGS sequence"/>
</dbReference>
<keyword evidence="1" id="KW-0472">Membrane</keyword>
<dbReference type="EMBL" id="FMYU01000002">
    <property type="protein sequence ID" value="SDC08813.1"/>
    <property type="molecule type" value="Genomic_DNA"/>
</dbReference>
<feature type="transmembrane region" description="Helical" evidence="1">
    <location>
        <begin position="291"/>
        <end position="311"/>
    </location>
</feature>
<dbReference type="GO" id="GO:0043190">
    <property type="term" value="C:ATP-binding cassette (ABC) transporter complex"/>
    <property type="evidence" value="ECO:0007669"/>
    <property type="project" value="InterPro"/>
</dbReference>
<dbReference type="GO" id="GO:0005548">
    <property type="term" value="F:phospholipid transporter activity"/>
    <property type="evidence" value="ECO:0007669"/>
    <property type="project" value="TreeGrafter"/>
</dbReference>
<dbReference type="InterPro" id="IPR003453">
    <property type="entry name" value="ABC_MlaE_roteobac"/>
</dbReference>
<evidence type="ECO:0000256" key="1">
    <source>
        <dbReference type="RuleBase" id="RU362044"/>
    </source>
</evidence>
<dbReference type="OrthoDB" id="9805022at2"/>
<reference evidence="3" key="1">
    <citation type="submission" date="2016-10" db="EMBL/GenBank/DDBJ databases">
        <authorList>
            <person name="Varghese N."/>
            <person name="Submissions S."/>
        </authorList>
    </citation>
    <scope>NUCLEOTIDE SEQUENCE [LARGE SCALE GENOMIC DNA]</scope>
    <source>
        <strain evidence="3">DSM 8415</strain>
    </source>
</reference>
<accession>A0A1G6IQW3</accession>
<feature type="transmembrane region" description="Helical" evidence="1">
    <location>
        <begin position="144"/>
        <end position="165"/>
    </location>
</feature>
<dbReference type="NCBIfam" id="TIGR00056">
    <property type="entry name" value="MlaE family lipid ABC transporter permease subunit"/>
    <property type="match status" value="1"/>
</dbReference>
<protein>
    <submittedName>
        <fullName evidence="2">Phospholipid/cholesterol/gamma-HCH transport system permease protein</fullName>
    </submittedName>
</protein>
<feature type="transmembrane region" description="Helical" evidence="1">
    <location>
        <begin position="241"/>
        <end position="271"/>
    </location>
</feature>
<proteinExistence type="inferred from homology"/>
<keyword evidence="1" id="KW-0812">Transmembrane</keyword>
<dbReference type="Pfam" id="PF02405">
    <property type="entry name" value="MlaE"/>
    <property type="match status" value="1"/>
</dbReference>
<keyword evidence="3" id="KW-1185">Reference proteome</keyword>
<comment type="similarity">
    <text evidence="1">Belongs to the MlaE permease family.</text>
</comment>